<dbReference type="RefSeq" id="WP_199919818.1">
    <property type="nucleotide sequence ID" value="NZ_CP020921.1"/>
</dbReference>
<reference evidence="1 2" key="1">
    <citation type="submission" date="2017-04" db="EMBL/GenBank/DDBJ databases">
        <title>Genomic insights into metabolism of Thermodesulfobium acidiphilum.</title>
        <authorList>
            <person name="Toshchakov S.V."/>
            <person name="Frolov E.N."/>
            <person name="Kublanov I.V."/>
            <person name="Samarov N.I."/>
            <person name="Novikov A."/>
            <person name="Lebedinsky A.V."/>
            <person name="Bonch-Osmolovskaya E.A."/>
            <person name="Chernyh N.A."/>
        </authorList>
    </citation>
    <scope>NUCLEOTIDE SEQUENCE [LARGE SCALE GENOMIC DNA]</scope>
    <source>
        <strain evidence="1 2">3127-1</strain>
    </source>
</reference>
<evidence type="ECO:0000313" key="2">
    <source>
        <dbReference type="Proteomes" id="UP000244792"/>
    </source>
</evidence>
<proteinExistence type="predicted"/>
<accession>A0A2R4VYC5</accession>
<dbReference type="KEGG" id="taci:TDSAC_0074"/>
<keyword evidence="2" id="KW-1185">Reference proteome</keyword>
<organism evidence="1 2">
    <name type="scientific">Thermodesulfobium acidiphilum</name>
    <dbReference type="NCBI Taxonomy" id="1794699"/>
    <lineage>
        <taxon>Bacteria</taxon>
        <taxon>Pseudomonadati</taxon>
        <taxon>Thermodesulfobiota</taxon>
        <taxon>Thermodesulfobiia</taxon>
        <taxon>Thermodesulfobiales</taxon>
        <taxon>Thermodesulfobiaceae</taxon>
        <taxon>Thermodesulfobium</taxon>
    </lineage>
</organism>
<evidence type="ECO:0008006" key="3">
    <source>
        <dbReference type="Google" id="ProtNLM"/>
    </source>
</evidence>
<name>A0A2R4VYC5_THEAF</name>
<dbReference type="AlphaFoldDB" id="A0A2R4VYC5"/>
<sequence>MKEICMYYSVKSMFDLGKNISQIARNLHLDRKTVFIKNIDEGLKVR</sequence>
<protein>
    <recommendedName>
        <fullName evidence="3">Transposase</fullName>
    </recommendedName>
</protein>
<dbReference type="Proteomes" id="UP000244792">
    <property type="component" value="Chromosome"/>
</dbReference>
<gene>
    <name evidence="1" type="ORF">TDSAC_0074</name>
</gene>
<dbReference type="Gene3D" id="1.10.10.60">
    <property type="entry name" value="Homeodomain-like"/>
    <property type="match status" value="1"/>
</dbReference>
<evidence type="ECO:0000313" key="1">
    <source>
        <dbReference type="EMBL" id="AWB09464.1"/>
    </source>
</evidence>
<dbReference type="EMBL" id="CP020921">
    <property type="protein sequence ID" value="AWB09464.1"/>
    <property type="molecule type" value="Genomic_DNA"/>
</dbReference>